<name>A0ABD0KGP2_9CAEN</name>
<protein>
    <submittedName>
        <fullName evidence="2">Uncharacterized protein</fullName>
    </submittedName>
</protein>
<gene>
    <name evidence="2" type="ORF">BaRGS_00022577</name>
</gene>
<reference evidence="2 3" key="1">
    <citation type="journal article" date="2023" name="Sci. Data">
        <title>Genome assembly of the Korean intertidal mud-creeper Batillaria attramentaria.</title>
        <authorList>
            <person name="Patra A.K."/>
            <person name="Ho P.T."/>
            <person name="Jun S."/>
            <person name="Lee S.J."/>
            <person name="Kim Y."/>
            <person name="Won Y.J."/>
        </authorList>
    </citation>
    <scope>NUCLEOTIDE SEQUENCE [LARGE SCALE GENOMIC DNA]</scope>
    <source>
        <strain evidence="2">Wonlab-2016</strain>
    </source>
</reference>
<evidence type="ECO:0000256" key="1">
    <source>
        <dbReference type="SAM" id="MobiDB-lite"/>
    </source>
</evidence>
<evidence type="ECO:0000313" key="2">
    <source>
        <dbReference type="EMBL" id="KAK7486254.1"/>
    </source>
</evidence>
<dbReference type="Proteomes" id="UP001519460">
    <property type="component" value="Unassembled WGS sequence"/>
</dbReference>
<accession>A0ABD0KGP2</accession>
<feature type="region of interest" description="Disordered" evidence="1">
    <location>
        <begin position="1"/>
        <end position="27"/>
    </location>
</feature>
<dbReference type="EMBL" id="JACVVK020000182">
    <property type="protein sequence ID" value="KAK7486254.1"/>
    <property type="molecule type" value="Genomic_DNA"/>
</dbReference>
<keyword evidence="3" id="KW-1185">Reference proteome</keyword>
<sequence>MNHRPSSRSWARWRCPRDGTPVSAGPIPAADTEVMRREITPKPIEWAAYHSVCVSLKQTPCTRPLHRALHIFLQPTQFCSADGVLSVFQYHELKLGKGELKTDLLAEIII</sequence>
<evidence type="ECO:0000313" key="3">
    <source>
        <dbReference type="Proteomes" id="UP001519460"/>
    </source>
</evidence>
<dbReference type="AlphaFoldDB" id="A0ABD0KGP2"/>
<comment type="caution">
    <text evidence="2">The sequence shown here is derived from an EMBL/GenBank/DDBJ whole genome shotgun (WGS) entry which is preliminary data.</text>
</comment>
<organism evidence="2 3">
    <name type="scientific">Batillaria attramentaria</name>
    <dbReference type="NCBI Taxonomy" id="370345"/>
    <lineage>
        <taxon>Eukaryota</taxon>
        <taxon>Metazoa</taxon>
        <taxon>Spiralia</taxon>
        <taxon>Lophotrochozoa</taxon>
        <taxon>Mollusca</taxon>
        <taxon>Gastropoda</taxon>
        <taxon>Caenogastropoda</taxon>
        <taxon>Sorbeoconcha</taxon>
        <taxon>Cerithioidea</taxon>
        <taxon>Batillariidae</taxon>
        <taxon>Batillaria</taxon>
    </lineage>
</organism>
<proteinExistence type="predicted"/>